<accession>A0A4Y2IC15</accession>
<comment type="caution">
    <text evidence="1">The sequence shown here is derived from an EMBL/GenBank/DDBJ whole genome shotgun (WGS) entry which is preliminary data.</text>
</comment>
<dbReference type="OrthoDB" id="6439860at2759"/>
<organism evidence="1 2">
    <name type="scientific">Araneus ventricosus</name>
    <name type="common">Orbweaver spider</name>
    <name type="synonym">Epeira ventricosa</name>
    <dbReference type="NCBI Taxonomy" id="182803"/>
    <lineage>
        <taxon>Eukaryota</taxon>
        <taxon>Metazoa</taxon>
        <taxon>Ecdysozoa</taxon>
        <taxon>Arthropoda</taxon>
        <taxon>Chelicerata</taxon>
        <taxon>Arachnida</taxon>
        <taxon>Araneae</taxon>
        <taxon>Araneomorphae</taxon>
        <taxon>Entelegynae</taxon>
        <taxon>Araneoidea</taxon>
        <taxon>Araneidae</taxon>
        <taxon>Araneus</taxon>
    </lineage>
</organism>
<evidence type="ECO:0000313" key="1">
    <source>
        <dbReference type="EMBL" id="GBM74829.1"/>
    </source>
</evidence>
<reference evidence="1 2" key="1">
    <citation type="journal article" date="2019" name="Sci. Rep.">
        <title>Orb-weaving spider Araneus ventricosus genome elucidates the spidroin gene catalogue.</title>
        <authorList>
            <person name="Kono N."/>
            <person name="Nakamura H."/>
            <person name="Ohtoshi R."/>
            <person name="Moran D.A.P."/>
            <person name="Shinohara A."/>
            <person name="Yoshida Y."/>
            <person name="Fujiwara M."/>
            <person name="Mori M."/>
            <person name="Tomita M."/>
            <person name="Arakawa K."/>
        </authorList>
    </citation>
    <scope>NUCLEOTIDE SEQUENCE [LARGE SCALE GENOMIC DNA]</scope>
</reference>
<protein>
    <submittedName>
        <fullName evidence="1">Uncharacterized protein</fullName>
    </submittedName>
</protein>
<name>A0A4Y2IC15_ARAVE</name>
<sequence length="93" mass="10595">MIESTCSDMQQTVRPTEVFSITPTCRRNSGLEVEYWLATVRTIAAVAIPQLQIIPHTQVVCRLMVLSNEVHGRRETVLAFLNRLLTAEQLRRS</sequence>
<dbReference type="AlphaFoldDB" id="A0A4Y2IC15"/>
<gene>
    <name evidence="1" type="ORF">AVEN_254953_1</name>
</gene>
<proteinExistence type="predicted"/>
<keyword evidence="2" id="KW-1185">Reference proteome</keyword>
<dbReference type="EMBL" id="BGPR01002518">
    <property type="protein sequence ID" value="GBM74829.1"/>
    <property type="molecule type" value="Genomic_DNA"/>
</dbReference>
<dbReference type="Proteomes" id="UP000499080">
    <property type="component" value="Unassembled WGS sequence"/>
</dbReference>
<evidence type="ECO:0000313" key="2">
    <source>
        <dbReference type="Proteomes" id="UP000499080"/>
    </source>
</evidence>